<sequence length="338" mass="38956">MKRLEQSSDSSIQQKKRKTSSPTTTTQQHHAPALNIILPYEANDIQSIISRIWQPLEYPPIVEQLQERIKDLYVVCMNGNWILLYVAQFEEKIELWRGKFCNPQTFGMQVKSDYQGEWTLPHSLSKFYCVHDGFSRMVDQFNFDSFKYCSIASSSELEGFAIDKEKVYLLLKIFSDSCGQGASYCKCLDPNVSLPNDQVFDHYGQLPIASDFQPFVYYLDGGPPVYKTNKLEGFVRRCKDAHPEYHIQYVKIDRGGALEIYIIPEGQMNEIPSWMRDTVHSSSSSSYKAMDKYKAYEGYLFEFYASGESQSEKKTRMKMDSIMNAATLTVVSSEIEKK</sequence>
<dbReference type="EMBL" id="GG738918">
    <property type="protein sequence ID" value="EFC37466.1"/>
    <property type="molecule type" value="Genomic_DNA"/>
</dbReference>
<dbReference type="AlphaFoldDB" id="D2W0F5"/>
<dbReference type="Proteomes" id="UP000006671">
    <property type="component" value="Unassembled WGS sequence"/>
</dbReference>
<dbReference type="VEuPathDB" id="AmoebaDB:NAEGRDRAFT_74839"/>
<keyword evidence="3" id="KW-1185">Reference proteome</keyword>
<dbReference type="OrthoDB" id="10633317at2759"/>
<feature type="region of interest" description="Disordered" evidence="1">
    <location>
        <begin position="1"/>
        <end position="28"/>
    </location>
</feature>
<proteinExistence type="predicted"/>
<evidence type="ECO:0000313" key="2">
    <source>
        <dbReference type="EMBL" id="EFC37466.1"/>
    </source>
</evidence>
<evidence type="ECO:0000256" key="1">
    <source>
        <dbReference type="SAM" id="MobiDB-lite"/>
    </source>
</evidence>
<evidence type="ECO:0000313" key="3">
    <source>
        <dbReference type="Proteomes" id="UP000006671"/>
    </source>
</evidence>
<dbReference type="RefSeq" id="XP_002670210.1">
    <property type="nucleotide sequence ID" value="XM_002670164.1"/>
</dbReference>
<organism evidence="3">
    <name type="scientific">Naegleria gruberi</name>
    <name type="common">Amoeba</name>
    <dbReference type="NCBI Taxonomy" id="5762"/>
    <lineage>
        <taxon>Eukaryota</taxon>
        <taxon>Discoba</taxon>
        <taxon>Heterolobosea</taxon>
        <taxon>Tetramitia</taxon>
        <taxon>Eutetramitia</taxon>
        <taxon>Vahlkampfiidae</taxon>
        <taxon>Naegleria</taxon>
    </lineage>
</organism>
<dbReference type="KEGG" id="ngr:NAEGRDRAFT_74839"/>
<dbReference type="GeneID" id="8861069"/>
<dbReference type="InParanoid" id="D2W0F5"/>
<gene>
    <name evidence="2" type="ORF">NAEGRDRAFT_74839</name>
</gene>
<reference evidence="2 3" key="1">
    <citation type="journal article" date="2010" name="Cell">
        <title>The genome of Naegleria gruberi illuminates early eukaryotic versatility.</title>
        <authorList>
            <person name="Fritz-Laylin L.K."/>
            <person name="Prochnik S.E."/>
            <person name="Ginger M.L."/>
            <person name="Dacks J.B."/>
            <person name="Carpenter M.L."/>
            <person name="Field M.C."/>
            <person name="Kuo A."/>
            <person name="Paredez A."/>
            <person name="Chapman J."/>
            <person name="Pham J."/>
            <person name="Shu S."/>
            <person name="Neupane R."/>
            <person name="Cipriano M."/>
            <person name="Mancuso J."/>
            <person name="Tu H."/>
            <person name="Salamov A."/>
            <person name="Lindquist E."/>
            <person name="Shapiro H."/>
            <person name="Lucas S."/>
            <person name="Grigoriev I.V."/>
            <person name="Cande W.Z."/>
            <person name="Fulton C."/>
            <person name="Rokhsar D.S."/>
            <person name="Dawson S.C."/>
        </authorList>
    </citation>
    <scope>NUCLEOTIDE SEQUENCE [LARGE SCALE GENOMIC DNA]</scope>
    <source>
        <strain evidence="2 3">NEG-M</strain>
    </source>
</reference>
<name>D2W0F5_NAEGR</name>
<accession>D2W0F5</accession>
<protein>
    <submittedName>
        <fullName evidence="2">Predicted protein</fullName>
    </submittedName>
</protein>